<accession>A0A6G0Z236</accession>
<organism evidence="1 2">
    <name type="scientific">Aphis craccivora</name>
    <name type="common">Cowpea aphid</name>
    <dbReference type="NCBI Taxonomy" id="307492"/>
    <lineage>
        <taxon>Eukaryota</taxon>
        <taxon>Metazoa</taxon>
        <taxon>Ecdysozoa</taxon>
        <taxon>Arthropoda</taxon>
        <taxon>Hexapoda</taxon>
        <taxon>Insecta</taxon>
        <taxon>Pterygota</taxon>
        <taxon>Neoptera</taxon>
        <taxon>Paraneoptera</taxon>
        <taxon>Hemiptera</taxon>
        <taxon>Sternorrhyncha</taxon>
        <taxon>Aphidomorpha</taxon>
        <taxon>Aphidoidea</taxon>
        <taxon>Aphididae</taxon>
        <taxon>Aphidini</taxon>
        <taxon>Aphis</taxon>
        <taxon>Aphis</taxon>
    </lineage>
</organism>
<name>A0A6G0Z236_APHCR</name>
<protein>
    <submittedName>
        <fullName evidence="1">Uncharacterized protein</fullName>
    </submittedName>
</protein>
<proteinExistence type="predicted"/>
<gene>
    <name evidence="1" type="ORF">FWK35_00009152</name>
</gene>
<dbReference type="Proteomes" id="UP000478052">
    <property type="component" value="Unassembled WGS sequence"/>
</dbReference>
<dbReference type="EMBL" id="VUJU01001591">
    <property type="protein sequence ID" value="KAF0764612.1"/>
    <property type="molecule type" value="Genomic_DNA"/>
</dbReference>
<evidence type="ECO:0000313" key="1">
    <source>
        <dbReference type="EMBL" id="KAF0764612.1"/>
    </source>
</evidence>
<dbReference type="AlphaFoldDB" id="A0A6G0Z236"/>
<reference evidence="1 2" key="1">
    <citation type="submission" date="2019-08" db="EMBL/GenBank/DDBJ databases">
        <title>Whole genome of Aphis craccivora.</title>
        <authorList>
            <person name="Voronova N.V."/>
            <person name="Shulinski R.S."/>
            <person name="Bandarenka Y.V."/>
            <person name="Zhorov D.G."/>
            <person name="Warner D."/>
        </authorList>
    </citation>
    <scope>NUCLEOTIDE SEQUENCE [LARGE SCALE GENOMIC DNA]</scope>
    <source>
        <strain evidence="1">180601</strain>
        <tissue evidence="1">Whole Body</tissue>
    </source>
</reference>
<sequence>MSAIVTCPSPSISDIYFKYLKAISPVPPATSNNRVRGLGSNVFINSSFHNLCTPQLITSFIASYESATFLKT</sequence>
<keyword evidence="2" id="KW-1185">Reference proteome</keyword>
<comment type="caution">
    <text evidence="1">The sequence shown here is derived from an EMBL/GenBank/DDBJ whole genome shotgun (WGS) entry which is preliminary data.</text>
</comment>
<evidence type="ECO:0000313" key="2">
    <source>
        <dbReference type="Proteomes" id="UP000478052"/>
    </source>
</evidence>